<keyword evidence="3" id="KW-1185">Reference proteome</keyword>
<proteinExistence type="predicted"/>
<evidence type="ECO:0000313" key="2">
    <source>
        <dbReference type="EMBL" id="GCE28910.1"/>
    </source>
</evidence>
<dbReference type="PANTHER" id="PTHR43283">
    <property type="entry name" value="BETA-LACTAMASE-RELATED"/>
    <property type="match status" value="1"/>
</dbReference>
<gene>
    <name evidence="2" type="ORF">KDA_43940</name>
</gene>
<reference evidence="3" key="1">
    <citation type="submission" date="2018-12" db="EMBL/GenBank/DDBJ databases">
        <title>Tengunoibacter tsumagoiensis gen. nov., sp. nov., Dictyobacter kobayashii sp. nov., D. alpinus sp. nov., and D. joshuensis sp. nov. and description of Dictyobacteraceae fam. nov. within the order Ktedonobacterales isolated from Tengu-no-mugimeshi.</title>
        <authorList>
            <person name="Wang C.M."/>
            <person name="Zheng Y."/>
            <person name="Sakai Y."/>
            <person name="Toyoda A."/>
            <person name="Minakuchi Y."/>
            <person name="Abe K."/>
            <person name="Yokota A."/>
            <person name="Yabe S."/>
        </authorList>
    </citation>
    <scope>NUCLEOTIDE SEQUENCE [LARGE SCALE GENOMIC DNA]</scope>
    <source>
        <strain evidence="3">Uno16</strain>
    </source>
</reference>
<dbReference type="PANTHER" id="PTHR43283:SF7">
    <property type="entry name" value="BETA-LACTAMASE-RELATED DOMAIN-CONTAINING PROTEIN"/>
    <property type="match status" value="1"/>
</dbReference>
<dbReference type="RefSeq" id="WP_161982296.1">
    <property type="nucleotide sequence ID" value="NZ_BIFT01000001.1"/>
</dbReference>
<feature type="domain" description="Beta-lactamase-related" evidence="1">
    <location>
        <begin position="40"/>
        <end position="344"/>
    </location>
</feature>
<dbReference type="Gene3D" id="3.40.710.10">
    <property type="entry name" value="DD-peptidase/beta-lactamase superfamily"/>
    <property type="match status" value="1"/>
</dbReference>
<dbReference type="SUPFAM" id="SSF56601">
    <property type="entry name" value="beta-lactamase/transpeptidase-like"/>
    <property type="match status" value="1"/>
</dbReference>
<organism evidence="2 3">
    <name type="scientific">Dictyobacter alpinus</name>
    <dbReference type="NCBI Taxonomy" id="2014873"/>
    <lineage>
        <taxon>Bacteria</taxon>
        <taxon>Bacillati</taxon>
        <taxon>Chloroflexota</taxon>
        <taxon>Ktedonobacteria</taxon>
        <taxon>Ktedonobacterales</taxon>
        <taxon>Dictyobacteraceae</taxon>
        <taxon>Dictyobacter</taxon>
    </lineage>
</organism>
<protein>
    <submittedName>
        <fullName evidence="2">Penicillin-binding protein</fullName>
    </submittedName>
</protein>
<dbReference type="InterPro" id="IPR012338">
    <property type="entry name" value="Beta-lactam/transpept-like"/>
</dbReference>
<evidence type="ECO:0000313" key="3">
    <source>
        <dbReference type="Proteomes" id="UP000287171"/>
    </source>
</evidence>
<dbReference type="InterPro" id="IPR050789">
    <property type="entry name" value="Diverse_Enzym_Activities"/>
</dbReference>
<dbReference type="EMBL" id="BIFT01000001">
    <property type="protein sequence ID" value="GCE28910.1"/>
    <property type="molecule type" value="Genomic_DNA"/>
</dbReference>
<name>A0A402BC80_9CHLR</name>
<sequence>MSNSIPQRTYWPTTDWQTCEPEAVGLQQASLTPMQAYIDEQLPGLQGLLIVRHGQLAFERYYQGFHRHSLNSISSATKSFISALVGVALAQGKLRSVEQHMLDFFPEIAKQEQDTRKQAITLHHLLSFQTGFSEEYPFEFWRNPVLTSVQRPMVEQPGERFFYDNLSVDIISGILTRVTGMKAAAFAEQTLFKTLGIWRDQDVRFAWKQEGTGPHTWHGDALWDEQDGYPWKVTLQNTNTGSFGAHFTAREMAKLGFLYLNQGQWDGVQVIPQEYIAASTRQQSAGGPPVNANYGYLWWIEQVRGMHAFFASGYGGKYIYAIPQLDLLIVATASTEQAKIDREQHNKIRALIPDFIVPAVDQK</sequence>
<evidence type="ECO:0000259" key="1">
    <source>
        <dbReference type="Pfam" id="PF00144"/>
    </source>
</evidence>
<comment type="caution">
    <text evidence="2">The sequence shown here is derived from an EMBL/GenBank/DDBJ whole genome shotgun (WGS) entry which is preliminary data.</text>
</comment>
<dbReference type="InterPro" id="IPR001466">
    <property type="entry name" value="Beta-lactam-related"/>
</dbReference>
<dbReference type="Pfam" id="PF00144">
    <property type="entry name" value="Beta-lactamase"/>
    <property type="match status" value="1"/>
</dbReference>
<dbReference type="Proteomes" id="UP000287171">
    <property type="component" value="Unassembled WGS sequence"/>
</dbReference>
<dbReference type="AlphaFoldDB" id="A0A402BC80"/>
<accession>A0A402BC80</accession>